<dbReference type="InterPro" id="IPR013083">
    <property type="entry name" value="Znf_RING/FYVE/PHD"/>
</dbReference>
<comment type="similarity">
    <text evidence="2">Belongs to the PIAS family.</text>
</comment>
<dbReference type="UniPathway" id="UPA00886"/>
<evidence type="ECO:0000256" key="7">
    <source>
        <dbReference type="ARBA" id="ARBA00022833"/>
    </source>
</evidence>
<feature type="compositionally biased region" description="Pro residues" evidence="9">
    <location>
        <begin position="455"/>
        <end position="465"/>
    </location>
</feature>
<keyword evidence="14" id="KW-1185">Reference proteome</keyword>
<dbReference type="Gene3D" id="3.30.40.10">
    <property type="entry name" value="Zinc/RING finger domain, C3HC4 (zinc finger)"/>
    <property type="match status" value="1"/>
</dbReference>
<dbReference type="PANTHER" id="PTHR10782:SF4">
    <property type="entry name" value="TONALLI, ISOFORM E"/>
    <property type="match status" value="1"/>
</dbReference>
<dbReference type="PROSITE" id="PS51466">
    <property type="entry name" value="PINIT"/>
    <property type="match status" value="1"/>
</dbReference>
<evidence type="ECO:0000256" key="1">
    <source>
        <dbReference type="ARBA" id="ARBA00004718"/>
    </source>
</evidence>
<comment type="pathway">
    <text evidence="1">Protein modification; protein sumoylation.</text>
</comment>
<accession>A0A517L2X8</accession>
<keyword evidence="3" id="KW-0808">Transferase</keyword>
<dbReference type="PROSITE" id="PS50800">
    <property type="entry name" value="SAP"/>
    <property type="match status" value="1"/>
</dbReference>
<sequence length="550" mass="60440">MASASGSLQSQGQTIEARIKTLVNNELREICRGEGLQVSGIKSQLQKRIIDYLNTLLLKGDQKALFDLRYRVHNGGRAPAPGGTSSFALPSIAGDAAASYPHAPGSMPPKYGEKAFGGQHQGLTGNRPLYITPLNFKKSPFYTIREALTRTLDMPVYSSHRNSLMLSLKLPGPYVNHLRNDSSLRILLYCAAGDVPKGAEVDISFPTQLEIKIGNEEVKANFKGLKNKPGSTRPADITGFIKREPDFQNQIHVTYALTHKAHEKQIYNLVALLVQKHSVEELVKRIQDRGVISKARVMSDMVMKASDEDIVATSSIMSLKDPVSYTRIAIPIRSTSCTHNQCFDASSFLQLQEQAPLWKCPVCDKALQFEHLAVDQYVQEILAKTSSSVDQVNIEPNATWSPVGANNARSNGATNAQHDDDESDEDLVEITKPKQPVMKMEASNVPFSFSKLTPPNQPSMTPPVPTAASSGSRPGQKRKSEVIDLTLSDDEDDEPPAKKPHYSTPNSQLDYGQPKNGSSYIPIRRTLFFTGTLTGRLKYGANQSYLLATT</sequence>
<feature type="region of interest" description="Disordered" evidence="9">
    <location>
        <begin position="447"/>
        <end position="517"/>
    </location>
</feature>
<dbReference type="GO" id="GO:0000785">
    <property type="term" value="C:chromatin"/>
    <property type="evidence" value="ECO:0007669"/>
    <property type="project" value="TreeGrafter"/>
</dbReference>
<dbReference type="GO" id="GO:0008270">
    <property type="term" value="F:zinc ion binding"/>
    <property type="evidence" value="ECO:0007669"/>
    <property type="project" value="UniProtKB-KW"/>
</dbReference>
<dbReference type="AlphaFoldDB" id="A0A517L2X8"/>
<dbReference type="SMART" id="SM00513">
    <property type="entry name" value="SAP"/>
    <property type="match status" value="1"/>
</dbReference>
<feature type="domain" description="SAP" evidence="10">
    <location>
        <begin position="19"/>
        <end position="53"/>
    </location>
</feature>
<evidence type="ECO:0000256" key="5">
    <source>
        <dbReference type="ARBA" id="ARBA00022771"/>
    </source>
</evidence>
<name>A0A517L2X8_9PEZI</name>
<dbReference type="OrthoDB" id="28127at2759"/>
<evidence type="ECO:0000259" key="10">
    <source>
        <dbReference type="PROSITE" id="PS50800"/>
    </source>
</evidence>
<evidence type="ECO:0000313" key="14">
    <source>
        <dbReference type="Proteomes" id="UP000316270"/>
    </source>
</evidence>
<dbReference type="Proteomes" id="UP000316270">
    <property type="component" value="Chromosome 4"/>
</dbReference>
<dbReference type="Gene3D" id="2.60.120.780">
    <property type="entry name" value="PINIT domain"/>
    <property type="match status" value="1"/>
</dbReference>
<keyword evidence="5 8" id="KW-0863">Zinc-finger</keyword>
<evidence type="ECO:0000256" key="2">
    <source>
        <dbReference type="ARBA" id="ARBA00005383"/>
    </source>
</evidence>
<feature type="compositionally biased region" description="Polar residues" evidence="9">
    <location>
        <begin position="503"/>
        <end position="517"/>
    </location>
</feature>
<protein>
    <recommendedName>
        <fullName evidence="15">SUMO ligase siz1</fullName>
    </recommendedName>
</protein>
<evidence type="ECO:0000256" key="4">
    <source>
        <dbReference type="ARBA" id="ARBA00022723"/>
    </source>
</evidence>
<evidence type="ECO:0000259" key="11">
    <source>
        <dbReference type="PROSITE" id="PS51044"/>
    </source>
</evidence>
<dbReference type="GO" id="GO:0061665">
    <property type="term" value="F:SUMO ligase activity"/>
    <property type="evidence" value="ECO:0007669"/>
    <property type="project" value="TreeGrafter"/>
</dbReference>
<feature type="domain" description="PINIT" evidence="12">
    <location>
        <begin position="121"/>
        <end position="277"/>
    </location>
</feature>
<keyword evidence="7" id="KW-0862">Zinc</keyword>
<evidence type="ECO:0000256" key="9">
    <source>
        <dbReference type="SAM" id="MobiDB-lite"/>
    </source>
</evidence>
<dbReference type="STRING" id="50376.A0A517L2X8"/>
<proteinExistence type="inferred from homology"/>
<feature type="region of interest" description="Disordered" evidence="9">
    <location>
        <begin position="397"/>
        <end position="426"/>
    </location>
</feature>
<dbReference type="Pfam" id="PF02891">
    <property type="entry name" value="zf-MIZ"/>
    <property type="match status" value="1"/>
</dbReference>
<evidence type="ECO:0000256" key="8">
    <source>
        <dbReference type="PROSITE-ProRule" id="PRU00452"/>
    </source>
</evidence>
<dbReference type="InterPro" id="IPR038654">
    <property type="entry name" value="PINIT_sf"/>
</dbReference>
<dbReference type="InterPro" id="IPR003034">
    <property type="entry name" value="SAP_dom"/>
</dbReference>
<evidence type="ECO:0000256" key="3">
    <source>
        <dbReference type="ARBA" id="ARBA00022679"/>
    </source>
</evidence>
<keyword evidence="6" id="KW-0833">Ubl conjugation pathway</keyword>
<evidence type="ECO:0008006" key="15">
    <source>
        <dbReference type="Google" id="ProtNLM"/>
    </source>
</evidence>
<dbReference type="PROSITE" id="PS51044">
    <property type="entry name" value="ZF_SP_RING"/>
    <property type="match status" value="1"/>
</dbReference>
<evidence type="ECO:0000259" key="12">
    <source>
        <dbReference type="PROSITE" id="PS51466"/>
    </source>
</evidence>
<feature type="domain" description="SP-RING-type" evidence="11">
    <location>
        <begin position="306"/>
        <end position="387"/>
    </location>
</feature>
<dbReference type="PANTHER" id="PTHR10782">
    <property type="entry name" value="ZINC FINGER MIZ DOMAIN-CONTAINING PROTEIN"/>
    <property type="match status" value="1"/>
</dbReference>
<organism evidence="13 14">
    <name type="scientific">Venturia effusa</name>
    <dbReference type="NCBI Taxonomy" id="50376"/>
    <lineage>
        <taxon>Eukaryota</taxon>
        <taxon>Fungi</taxon>
        <taxon>Dikarya</taxon>
        <taxon>Ascomycota</taxon>
        <taxon>Pezizomycotina</taxon>
        <taxon>Dothideomycetes</taxon>
        <taxon>Pleosporomycetidae</taxon>
        <taxon>Venturiales</taxon>
        <taxon>Venturiaceae</taxon>
        <taxon>Venturia</taxon>
    </lineage>
</organism>
<dbReference type="Pfam" id="PF02037">
    <property type="entry name" value="SAP"/>
    <property type="match status" value="1"/>
</dbReference>
<reference evidence="13 14" key="1">
    <citation type="submission" date="2019-07" db="EMBL/GenBank/DDBJ databases">
        <title>Finished genome of Venturia effusa.</title>
        <authorList>
            <person name="Young C.A."/>
            <person name="Cox M.P."/>
            <person name="Ganley A.R.D."/>
            <person name="David W.J."/>
        </authorList>
    </citation>
    <scope>NUCLEOTIDE SEQUENCE [LARGE SCALE GENOMIC DNA]</scope>
    <source>
        <strain evidence="14">albino</strain>
    </source>
</reference>
<evidence type="ECO:0000313" key="13">
    <source>
        <dbReference type="EMBL" id="QDS69988.1"/>
    </source>
</evidence>
<dbReference type="GO" id="GO:0016925">
    <property type="term" value="P:protein sumoylation"/>
    <property type="evidence" value="ECO:0007669"/>
    <property type="project" value="UniProtKB-UniPathway"/>
</dbReference>
<feature type="compositionally biased region" description="Polar residues" evidence="9">
    <location>
        <begin position="407"/>
        <end position="416"/>
    </location>
</feature>
<dbReference type="Pfam" id="PF14324">
    <property type="entry name" value="PINIT"/>
    <property type="match status" value="1"/>
</dbReference>
<dbReference type="InterPro" id="IPR023321">
    <property type="entry name" value="PINIT"/>
</dbReference>
<evidence type="ECO:0000256" key="6">
    <source>
        <dbReference type="ARBA" id="ARBA00022786"/>
    </source>
</evidence>
<gene>
    <name evidence="13" type="ORF">FKW77_003220</name>
</gene>
<dbReference type="EMBL" id="CP042188">
    <property type="protein sequence ID" value="QDS69988.1"/>
    <property type="molecule type" value="Genomic_DNA"/>
</dbReference>
<dbReference type="InterPro" id="IPR004181">
    <property type="entry name" value="Znf_MIZ"/>
</dbReference>
<keyword evidence="4" id="KW-0479">Metal-binding</keyword>